<gene>
    <name evidence="2" type="ORF">KP79_PYT25966</name>
</gene>
<comment type="caution">
    <text evidence="2">The sequence shown here is derived from an EMBL/GenBank/DDBJ whole genome shotgun (WGS) entry which is preliminary data.</text>
</comment>
<evidence type="ECO:0000259" key="1">
    <source>
        <dbReference type="Pfam" id="PF02931"/>
    </source>
</evidence>
<keyword evidence="2" id="KW-0675">Receptor</keyword>
<proteinExistence type="predicted"/>
<dbReference type="InterPro" id="IPR006202">
    <property type="entry name" value="Neur_chan_lig-bd"/>
</dbReference>
<accession>A0A210QI08</accession>
<dbReference type="EMBL" id="NEDP02003577">
    <property type="protein sequence ID" value="OWF48382.1"/>
    <property type="molecule type" value="Genomic_DNA"/>
</dbReference>
<reference evidence="2 3" key="1">
    <citation type="journal article" date="2017" name="Nat. Ecol. Evol.">
        <title>Scallop genome provides insights into evolution of bilaterian karyotype and development.</title>
        <authorList>
            <person name="Wang S."/>
            <person name="Zhang J."/>
            <person name="Jiao W."/>
            <person name="Li J."/>
            <person name="Xun X."/>
            <person name="Sun Y."/>
            <person name="Guo X."/>
            <person name="Huan P."/>
            <person name="Dong B."/>
            <person name="Zhang L."/>
            <person name="Hu X."/>
            <person name="Sun X."/>
            <person name="Wang J."/>
            <person name="Zhao C."/>
            <person name="Wang Y."/>
            <person name="Wang D."/>
            <person name="Huang X."/>
            <person name="Wang R."/>
            <person name="Lv J."/>
            <person name="Li Y."/>
            <person name="Zhang Z."/>
            <person name="Liu B."/>
            <person name="Lu W."/>
            <person name="Hui Y."/>
            <person name="Liang J."/>
            <person name="Zhou Z."/>
            <person name="Hou R."/>
            <person name="Li X."/>
            <person name="Liu Y."/>
            <person name="Li H."/>
            <person name="Ning X."/>
            <person name="Lin Y."/>
            <person name="Zhao L."/>
            <person name="Xing Q."/>
            <person name="Dou J."/>
            <person name="Li Y."/>
            <person name="Mao J."/>
            <person name="Guo H."/>
            <person name="Dou H."/>
            <person name="Li T."/>
            <person name="Mu C."/>
            <person name="Jiang W."/>
            <person name="Fu Q."/>
            <person name="Fu X."/>
            <person name="Miao Y."/>
            <person name="Liu J."/>
            <person name="Yu Q."/>
            <person name="Li R."/>
            <person name="Liao H."/>
            <person name="Li X."/>
            <person name="Kong Y."/>
            <person name="Jiang Z."/>
            <person name="Chourrout D."/>
            <person name="Li R."/>
            <person name="Bao Z."/>
        </authorList>
    </citation>
    <scope>NUCLEOTIDE SEQUENCE [LARGE SCALE GENOMIC DNA]</scope>
    <source>
        <strain evidence="2 3">PY_sf001</strain>
    </source>
</reference>
<sequence length="71" mass="8260">MTWAAKDFGYMFTTTLPQHIVWKPEILLVIPYDEVESLGFDQQTIRLIFNGGIYWSPIEVYQSVCPVDVTF</sequence>
<dbReference type="GO" id="GO:0005230">
    <property type="term" value="F:extracellular ligand-gated monoatomic ion channel activity"/>
    <property type="evidence" value="ECO:0007669"/>
    <property type="project" value="InterPro"/>
</dbReference>
<feature type="domain" description="Neurotransmitter-gated ion-channel ligand-binding" evidence="1">
    <location>
        <begin position="1"/>
        <end position="70"/>
    </location>
</feature>
<dbReference type="GO" id="GO:0016020">
    <property type="term" value="C:membrane"/>
    <property type="evidence" value="ECO:0007669"/>
    <property type="project" value="InterPro"/>
</dbReference>
<dbReference type="InterPro" id="IPR036734">
    <property type="entry name" value="Neur_chan_lig-bd_sf"/>
</dbReference>
<dbReference type="AlphaFoldDB" id="A0A210QI08"/>
<organism evidence="2 3">
    <name type="scientific">Mizuhopecten yessoensis</name>
    <name type="common">Japanese scallop</name>
    <name type="synonym">Patinopecten yessoensis</name>
    <dbReference type="NCBI Taxonomy" id="6573"/>
    <lineage>
        <taxon>Eukaryota</taxon>
        <taxon>Metazoa</taxon>
        <taxon>Spiralia</taxon>
        <taxon>Lophotrochozoa</taxon>
        <taxon>Mollusca</taxon>
        <taxon>Bivalvia</taxon>
        <taxon>Autobranchia</taxon>
        <taxon>Pteriomorphia</taxon>
        <taxon>Pectinida</taxon>
        <taxon>Pectinoidea</taxon>
        <taxon>Pectinidae</taxon>
        <taxon>Mizuhopecten</taxon>
    </lineage>
</organism>
<evidence type="ECO:0000313" key="2">
    <source>
        <dbReference type="EMBL" id="OWF48382.1"/>
    </source>
</evidence>
<dbReference type="Gene3D" id="2.70.170.10">
    <property type="entry name" value="Neurotransmitter-gated ion-channel ligand-binding domain"/>
    <property type="match status" value="1"/>
</dbReference>
<dbReference type="Pfam" id="PF02931">
    <property type="entry name" value="Neur_chan_LBD"/>
    <property type="match status" value="1"/>
</dbReference>
<evidence type="ECO:0000313" key="3">
    <source>
        <dbReference type="Proteomes" id="UP000242188"/>
    </source>
</evidence>
<dbReference type="SUPFAM" id="SSF63712">
    <property type="entry name" value="Nicotinic receptor ligand binding domain-like"/>
    <property type="match status" value="1"/>
</dbReference>
<protein>
    <submittedName>
        <fullName evidence="2">Acetylcholine receptor subunit delta</fullName>
    </submittedName>
</protein>
<name>A0A210QI08_MIZYE</name>
<keyword evidence="3" id="KW-1185">Reference proteome</keyword>
<dbReference type="Proteomes" id="UP000242188">
    <property type="component" value="Unassembled WGS sequence"/>
</dbReference>